<name>A0A2X2WNN3_CITKO</name>
<accession>A0A2X2WNN3</accession>
<protein>
    <submittedName>
        <fullName evidence="1">Uncharacterized protein</fullName>
    </submittedName>
</protein>
<gene>
    <name evidence="1" type="ORF">NCTC10786_06623</name>
</gene>
<dbReference type="AlphaFoldDB" id="A0A2X2WNN3"/>
<proteinExistence type="predicted"/>
<organism evidence="1 2">
    <name type="scientific">Citrobacter koseri</name>
    <name type="common">Citrobacter diversus</name>
    <dbReference type="NCBI Taxonomy" id="545"/>
    <lineage>
        <taxon>Bacteria</taxon>
        <taxon>Pseudomonadati</taxon>
        <taxon>Pseudomonadota</taxon>
        <taxon>Gammaproteobacteria</taxon>
        <taxon>Enterobacterales</taxon>
        <taxon>Enterobacteriaceae</taxon>
        <taxon>Citrobacter</taxon>
    </lineage>
</organism>
<evidence type="ECO:0000313" key="1">
    <source>
        <dbReference type="EMBL" id="SQB42626.1"/>
    </source>
</evidence>
<sequence>MAASPYPAYVLHFCRPGKRSATGHKAGCRLHLIRPTFCTSVGPVSVAPPAQSRMAALPYPAYDLHLCRPGKRSATGHKASKLTLAILPQQLTRLVVRRLQHHPTD</sequence>
<evidence type="ECO:0000313" key="2">
    <source>
        <dbReference type="Proteomes" id="UP000251584"/>
    </source>
</evidence>
<dbReference type="EMBL" id="UAVY01000011">
    <property type="protein sequence ID" value="SQB42626.1"/>
    <property type="molecule type" value="Genomic_DNA"/>
</dbReference>
<reference evidence="1 2" key="1">
    <citation type="submission" date="2018-06" db="EMBL/GenBank/DDBJ databases">
        <authorList>
            <consortium name="Pathogen Informatics"/>
            <person name="Doyle S."/>
        </authorList>
    </citation>
    <scope>NUCLEOTIDE SEQUENCE [LARGE SCALE GENOMIC DNA]</scope>
    <source>
        <strain evidence="1 2">NCTC10786</strain>
    </source>
</reference>
<dbReference type="Proteomes" id="UP000251584">
    <property type="component" value="Unassembled WGS sequence"/>
</dbReference>